<evidence type="ECO:0000313" key="3">
    <source>
        <dbReference type="Proteomes" id="UP000886520"/>
    </source>
</evidence>
<comment type="caution">
    <text evidence="2">The sequence shown here is derived from an EMBL/GenBank/DDBJ whole genome shotgun (WGS) entry which is preliminary data.</text>
</comment>
<dbReference type="Proteomes" id="UP000886520">
    <property type="component" value="Chromosome 1"/>
</dbReference>
<sequence>MKGSAREGLSDADANTAKDEHDKDVEMPYVEHRAETSFCDHDVLTIEQVQIHLDCPHVRLRIALMRLRIDVKFLLWMCDAQKCF</sequence>
<dbReference type="AlphaFoldDB" id="A0A9D4VEM5"/>
<reference evidence="2" key="1">
    <citation type="submission" date="2021-01" db="EMBL/GenBank/DDBJ databases">
        <title>Adiantum capillus-veneris genome.</title>
        <authorList>
            <person name="Fang Y."/>
            <person name="Liao Q."/>
        </authorList>
    </citation>
    <scope>NUCLEOTIDE SEQUENCE</scope>
    <source>
        <strain evidence="2">H3</strain>
        <tissue evidence="2">Leaf</tissue>
    </source>
</reference>
<keyword evidence="3" id="KW-1185">Reference proteome</keyword>
<organism evidence="2 3">
    <name type="scientific">Adiantum capillus-veneris</name>
    <name type="common">Maidenhair fern</name>
    <dbReference type="NCBI Taxonomy" id="13818"/>
    <lineage>
        <taxon>Eukaryota</taxon>
        <taxon>Viridiplantae</taxon>
        <taxon>Streptophyta</taxon>
        <taxon>Embryophyta</taxon>
        <taxon>Tracheophyta</taxon>
        <taxon>Polypodiopsida</taxon>
        <taxon>Polypodiidae</taxon>
        <taxon>Polypodiales</taxon>
        <taxon>Pteridineae</taxon>
        <taxon>Pteridaceae</taxon>
        <taxon>Vittarioideae</taxon>
        <taxon>Adiantum</taxon>
    </lineage>
</organism>
<feature type="compositionally biased region" description="Basic and acidic residues" evidence="1">
    <location>
        <begin position="16"/>
        <end position="25"/>
    </location>
</feature>
<accession>A0A9D4VEM5</accession>
<feature type="region of interest" description="Disordered" evidence="1">
    <location>
        <begin position="1"/>
        <end position="25"/>
    </location>
</feature>
<name>A0A9D4VEM5_ADICA</name>
<protein>
    <submittedName>
        <fullName evidence="2">Uncharacterized protein</fullName>
    </submittedName>
</protein>
<gene>
    <name evidence="2" type="ORF">GOP47_0000804</name>
</gene>
<evidence type="ECO:0000256" key="1">
    <source>
        <dbReference type="SAM" id="MobiDB-lite"/>
    </source>
</evidence>
<dbReference type="EMBL" id="JABFUD020000001">
    <property type="protein sequence ID" value="KAI5084635.1"/>
    <property type="molecule type" value="Genomic_DNA"/>
</dbReference>
<proteinExistence type="predicted"/>
<evidence type="ECO:0000313" key="2">
    <source>
        <dbReference type="EMBL" id="KAI5084635.1"/>
    </source>
</evidence>